<dbReference type="GO" id="GO:0016787">
    <property type="term" value="F:hydrolase activity"/>
    <property type="evidence" value="ECO:0007669"/>
    <property type="project" value="UniProtKB-KW"/>
</dbReference>
<comment type="caution">
    <text evidence="8">The sequence shown here is derived from an EMBL/GenBank/DDBJ whole genome shotgun (WGS) entry which is preliminary data.</text>
</comment>
<dbReference type="SUPFAM" id="SSF52540">
    <property type="entry name" value="P-loop containing nucleoside triphosphate hydrolases"/>
    <property type="match status" value="1"/>
</dbReference>
<proteinExistence type="predicted"/>
<organism evidence="8">
    <name type="scientific">bioreactor metagenome</name>
    <dbReference type="NCBI Taxonomy" id="1076179"/>
    <lineage>
        <taxon>unclassified sequences</taxon>
        <taxon>metagenomes</taxon>
        <taxon>ecological metagenomes</taxon>
    </lineage>
</organism>
<evidence type="ECO:0000256" key="3">
    <source>
        <dbReference type="ARBA" id="ARBA00022806"/>
    </source>
</evidence>
<keyword evidence="3 8" id="KW-0347">Helicase</keyword>
<keyword evidence="2 8" id="KW-0378">Hydrolase</keyword>
<evidence type="ECO:0000259" key="5">
    <source>
        <dbReference type="PROSITE" id="PS51192"/>
    </source>
</evidence>
<dbReference type="PROSITE" id="PS51194">
    <property type="entry name" value="HELICASE_CTER"/>
    <property type="match status" value="1"/>
</dbReference>
<evidence type="ECO:0000259" key="7">
    <source>
        <dbReference type="PROSITE" id="PS51195"/>
    </source>
</evidence>
<dbReference type="GO" id="GO:0005829">
    <property type="term" value="C:cytosol"/>
    <property type="evidence" value="ECO:0007669"/>
    <property type="project" value="TreeGrafter"/>
</dbReference>
<dbReference type="EC" id="3.6.4.13" evidence="8"/>
<dbReference type="PANTHER" id="PTHR47959:SF13">
    <property type="entry name" value="ATP-DEPENDENT RNA HELICASE RHLE"/>
    <property type="match status" value="1"/>
</dbReference>
<feature type="domain" description="Helicase C-terminal" evidence="6">
    <location>
        <begin position="226"/>
        <end position="370"/>
    </location>
</feature>
<dbReference type="GO" id="GO:0003676">
    <property type="term" value="F:nucleic acid binding"/>
    <property type="evidence" value="ECO:0007669"/>
    <property type="project" value="InterPro"/>
</dbReference>
<dbReference type="InterPro" id="IPR050079">
    <property type="entry name" value="DEAD_box_RNA_helicase"/>
</dbReference>
<protein>
    <submittedName>
        <fullName evidence="8">DEAD-box ATP-dependent RNA helicase CshE</fullName>
        <ecNumber evidence="8">3.6.4.13</ecNumber>
    </submittedName>
</protein>
<dbReference type="InterPro" id="IPR014001">
    <property type="entry name" value="Helicase_ATP-bd"/>
</dbReference>
<dbReference type="AlphaFoldDB" id="A0A644VWX5"/>
<sequence>MDFKDLKINSKLIDSLKNNGIITPTKVQMDVIPEIISKKDVIGKSKTGTGKTLAFLLPILQKIDNTSKNTEVLILSPTRELAIQITEEANKFNINDIGILAAYGGKDVGSQLKKLNKGINLIIATPGRLLDHLERKSISLSKLNTIVIDEVDQMLLMGFKNEIEKIMSYAPKKLQTLCFSATIDSKVKKLAYRYMNNPTIIDITENEESEIPNIKQEVVKTTDRWKVDALVKILEEDNPFMSIIFCRTKRRADELEVKLAAKGIKAAKIHSDVPQNKREKIMKSFRDCEIQYLIATDVASRGIDVTGVTHIYNYDAPESVESYIHRIGRTARAGDSGYTCLITDPKNYNILEEIENYLKYTIPEREVNFK</sequence>
<evidence type="ECO:0000256" key="1">
    <source>
        <dbReference type="ARBA" id="ARBA00022741"/>
    </source>
</evidence>
<dbReference type="InterPro" id="IPR044742">
    <property type="entry name" value="DEAD/DEAH_RhlB"/>
</dbReference>
<dbReference type="SMART" id="SM00490">
    <property type="entry name" value="HELICc"/>
    <property type="match status" value="1"/>
</dbReference>
<dbReference type="CDD" id="cd00268">
    <property type="entry name" value="DEADc"/>
    <property type="match status" value="1"/>
</dbReference>
<name>A0A644VWX5_9ZZZZ</name>
<dbReference type="InterPro" id="IPR014014">
    <property type="entry name" value="RNA_helicase_DEAD_Q_motif"/>
</dbReference>
<dbReference type="EMBL" id="VSSQ01000489">
    <property type="protein sequence ID" value="MPL95974.1"/>
    <property type="molecule type" value="Genomic_DNA"/>
</dbReference>
<keyword evidence="1" id="KW-0547">Nucleotide-binding</keyword>
<dbReference type="Pfam" id="PF00271">
    <property type="entry name" value="Helicase_C"/>
    <property type="match status" value="1"/>
</dbReference>
<dbReference type="SMART" id="SM00487">
    <property type="entry name" value="DEXDc"/>
    <property type="match status" value="1"/>
</dbReference>
<keyword evidence="4" id="KW-0067">ATP-binding</keyword>
<evidence type="ECO:0000256" key="4">
    <source>
        <dbReference type="ARBA" id="ARBA00022840"/>
    </source>
</evidence>
<evidence type="ECO:0000259" key="6">
    <source>
        <dbReference type="PROSITE" id="PS51194"/>
    </source>
</evidence>
<dbReference type="PANTHER" id="PTHR47959">
    <property type="entry name" value="ATP-DEPENDENT RNA HELICASE RHLE-RELATED"/>
    <property type="match status" value="1"/>
</dbReference>
<dbReference type="GO" id="GO:0005524">
    <property type="term" value="F:ATP binding"/>
    <property type="evidence" value="ECO:0007669"/>
    <property type="project" value="UniProtKB-KW"/>
</dbReference>
<dbReference type="InterPro" id="IPR011545">
    <property type="entry name" value="DEAD/DEAH_box_helicase_dom"/>
</dbReference>
<dbReference type="PROSITE" id="PS51195">
    <property type="entry name" value="Q_MOTIF"/>
    <property type="match status" value="1"/>
</dbReference>
<feature type="domain" description="Helicase ATP-binding" evidence="5">
    <location>
        <begin position="32"/>
        <end position="201"/>
    </location>
</feature>
<dbReference type="GO" id="GO:0003724">
    <property type="term" value="F:RNA helicase activity"/>
    <property type="evidence" value="ECO:0007669"/>
    <property type="project" value="UniProtKB-EC"/>
</dbReference>
<dbReference type="CDD" id="cd18787">
    <property type="entry name" value="SF2_C_DEAD"/>
    <property type="match status" value="1"/>
</dbReference>
<evidence type="ECO:0000256" key="2">
    <source>
        <dbReference type="ARBA" id="ARBA00022801"/>
    </source>
</evidence>
<reference evidence="8" key="1">
    <citation type="submission" date="2019-08" db="EMBL/GenBank/DDBJ databases">
        <authorList>
            <person name="Kucharzyk K."/>
            <person name="Murdoch R.W."/>
            <person name="Higgins S."/>
            <person name="Loffler F."/>
        </authorList>
    </citation>
    <scope>NUCLEOTIDE SEQUENCE</scope>
</reference>
<accession>A0A644VWX5</accession>
<dbReference type="PROSITE" id="PS51192">
    <property type="entry name" value="HELICASE_ATP_BIND_1"/>
    <property type="match status" value="1"/>
</dbReference>
<gene>
    <name evidence="8" type="primary">cshE_1</name>
    <name evidence="8" type="ORF">SDC9_42148</name>
</gene>
<dbReference type="InterPro" id="IPR027417">
    <property type="entry name" value="P-loop_NTPase"/>
</dbReference>
<dbReference type="Gene3D" id="3.40.50.300">
    <property type="entry name" value="P-loop containing nucleotide triphosphate hydrolases"/>
    <property type="match status" value="2"/>
</dbReference>
<dbReference type="InterPro" id="IPR001650">
    <property type="entry name" value="Helicase_C-like"/>
</dbReference>
<feature type="domain" description="DEAD-box RNA helicase Q" evidence="7">
    <location>
        <begin position="1"/>
        <end position="29"/>
    </location>
</feature>
<dbReference type="Pfam" id="PF00270">
    <property type="entry name" value="DEAD"/>
    <property type="match status" value="1"/>
</dbReference>
<evidence type="ECO:0000313" key="8">
    <source>
        <dbReference type="EMBL" id="MPL95974.1"/>
    </source>
</evidence>